<protein>
    <recommendedName>
        <fullName evidence="4">Fungal-type protein kinase domain-containing protein</fullName>
    </recommendedName>
</protein>
<keyword evidence="3" id="KW-1185">Reference proteome</keyword>
<proteinExistence type="predicted"/>
<feature type="region of interest" description="Disordered" evidence="1">
    <location>
        <begin position="48"/>
        <end position="84"/>
    </location>
</feature>
<reference evidence="2" key="1">
    <citation type="journal article" date="2018" name="Genome Biol. Evol.">
        <title>Genomics and development of Lentinus tigrinus, a white-rot wood-decaying mushroom with dimorphic fruiting bodies.</title>
        <authorList>
            <person name="Wu B."/>
            <person name="Xu Z."/>
            <person name="Knudson A."/>
            <person name="Carlson A."/>
            <person name="Chen N."/>
            <person name="Kovaka S."/>
            <person name="LaButti K."/>
            <person name="Lipzen A."/>
            <person name="Pennachio C."/>
            <person name="Riley R."/>
            <person name="Schakwitz W."/>
            <person name="Umezawa K."/>
            <person name="Ohm R.A."/>
            <person name="Grigoriev I.V."/>
            <person name="Nagy L.G."/>
            <person name="Gibbons J."/>
            <person name="Hibbett D."/>
        </authorList>
    </citation>
    <scope>NUCLEOTIDE SEQUENCE [LARGE SCALE GENOMIC DNA]</scope>
    <source>
        <strain evidence="2">ALCF2SS1-6</strain>
    </source>
</reference>
<evidence type="ECO:0008006" key="4">
    <source>
        <dbReference type="Google" id="ProtNLM"/>
    </source>
</evidence>
<dbReference type="EMBL" id="ML122258">
    <property type="protein sequence ID" value="RPD62722.1"/>
    <property type="molecule type" value="Genomic_DNA"/>
</dbReference>
<accession>A0A5C2SG32</accession>
<dbReference type="Proteomes" id="UP000313359">
    <property type="component" value="Unassembled WGS sequence"/>
</dbReference>
<dbReference type="STRING" id="1328759.A0A5C2SG32"/>
<evidence type="ECO:0000256" key="1">
    <source>
        <dbReference type="SAM" id="MobiDB-lite"/>
    </source>
</evidence>
<gene>
    <name evidence="2" type="ORF">L227DRAFT_609290</name>
</gene>
<dbReference type="AlphaFoldDB" id="A0A5C2SG32"/>
<evidence type="ECO:0000313" key="2">
    <source>
        <dbReference type="EMBL" id="RPD62722.1"/>
    </source>
</evidence>
<feature type="compositionally biased region" description="Acidic residues" evidence="1">
    <location>
        <begin position="66"/>
        <end position="78"/>
    </location>
</feature>
<evidence type="ECO:0000313" key="3">
    <source>
        <dbReference type="Proteomes" id="UP000313359"/>
    </source>
</evidence>
<organism evidence="2 3">
    <name type="scientific">Lentinus tigrinus ALCF2SS1-6</name>
    <dbReference type="NCBI Taxonomy" id="1328759"/>
    <lineage>
        <taxon>Eukaryota</taxon>
        <taxon>Fungi</taxon>
        <taxon>Dikarya</taxon>
        <taxon>Basidiomycota</taxon>
        <taxon>Agaricomycotina</taxon>
        <taxon>Agaricomycetes</taxon>
        <taxon>Polyporales</taxon>
        <taxon>Polyporaceae</taxon>
        <taxon>Lentinus</taxon>
    </lineage>
</organism>
<sequence>MFSTGQRISLITSERTLTFTIDEPFMPFTKSVVLLRRGTLSCRMIPLTVGPSSPNEPPPPCHPTYEEDNQLYEDEPDDPQAQAQRSALWEAHFRRLSTECFESEKMAYEHRVLQGTAISRLLLTGAMIPPDERAIQPPAIVLEYVPDAVSLRDDADLYTTLAQVIDSFSTYSVCHTEIHRNNILFTPREHPNRAFAIEFGCAAVREDEDDGSWETTRVFWNDGRRFRRLLQEKGIAIEVKEELPVA</sequence>
<dbReference type="OrthoDB" id="2734608at2759"/>
<name>A0A5C2SG32_9APHY</name>